<dbReference type="AlphaFoldDB" id="A0A9D4F944"/>
<keyword evidence="2" id="KW-1185">Reference proteome</keyword>
<organism evidence="1 2">
    <name type="scientific">Dreissena polymorpha</name>
    <name type="common">Zebra mussel</name>
    <name type="synonym">Mytilus polymorpha</name>
    <dbReference type="NCBI Taxonomy" id="45954"/>
    <lineage>
        <taxon>Eukaryota</taxon>
        <taxon>Metazoa</taxon>
        <taxon>Spiralia</taxon>
        <taxon>Lophotrochozoa</taxon>
        <taxon>Mollusca</taxon>
        <taxon>Bivalvia</taxon>
        <taxon>Autobranchia</taxon>
        <taxon>Heteroconchia</taxon>
        <taxon>Euheterodonta</taxon>
        <taxon>Imparidentia</taxon>
        <taxon>Neoheterodontei</taxon>
        <taxon>Myida</taxon>
        <taxon>Dreissenoidea</taxon>
        <taxon>Dreissenidae</taxon>
        <taxon>Dreissena</taxon>
    </lineage>
</organism>
<evidence type="ECO:0000313" key="1">
    <source>
        <dbReference type="EMBL" id="KAH3794408.1"/>
    </source>
</evidence>
<gene>
    <name evidence="1" type="ORF">DPMN_147941</name>
</gene>
<reference evidence="1" key="1">
    <citation type="journal article" date="2019" name="bioRxiv">
        <title>The Genome of the Zebra Mussel, Dreissena polymorpha: A Resource for Invasive Species Research.</title>
        <authorList>
            <person name="McCartney M.A."/>
            <person name="Auch B."/>
            <person name="Kono T."/>
            <person name="Mallez S."/>
            <person name="Zhang Y."/>
            <person name="Obille A."/>
            <person name="Becker A."/>
            <person name="Abrahante J.E."/>
            <person name="Garbe J."/>
            <person name="Badalamenti J.P."/>
            <person name="Herman A."/>
            <person name="Mangelson H."/>
            <person name="Liachko I."/>
            <person name="Sullivan S."/>
            <person name="Sone E.D."/>
            <person name="Koren S."/>
            <person name="Silverstein K.A.T."/>
            <person name="Beckman K.B."/>
            <person name="Gohl D.M."/>
        </authorList>
    </citation>
    <scope>NUCLEOTIDE SEQUENCE</scope>
    <source>
        <strain evidence="1">Duluth1</strain>
        <tissue evidence="1">Whole animal</tissue>
    </source>
</reference>
<protein>
    <submittedName>
        <fullName evidence="1">Uncharacterized protein</fullName>
    </submittedName>
</protein>
<dbReference type="Proteomes" id="UP000828390">
    <property type="component" value="Unassembled WGS sequence"/>
</dbReference>
<sequence>MAGGQHVDRLHRAIQCTLDLATSGNMKQVTLETGSGLPWKQGVGYHGNRQWVTMGIGSG</sequence>
<name>A0A9D4F944_DREPO</name>
<evidence type="ECO:0000313" key="2">
    <source>
        <dbReference type="Proteomes" id="UP000828390"/>
    </source>
</evidence>
<comment type="caution">
    <text evidence="1">The sequence shown here is derived from an EMBL/GenBank/DDBJ whole genome shotgun (WGS) entry which is preliminary data.</text>
</comment>
<dbReference type="EMBL" id="JAIWYP010000007">
    <property type="protein sequence ID" value="KAH3794408.1"/>
    <property type="molecule type" value="Genomic_DNA"/>
</dbReference>
<reference evidence="1" key="2">
    <citation type="submission" date="2020-11" db="EMBL/GenBank/DDBJ databases">
        <authorList>
            <person name="McCartney M.A."/>
            <person name="Auch B."/>
            <person name="Kono T."/>
            <person name="Mallez S."/>
            <person name="Becker A."/>
            <person name="Gohl D.M."/>
            <person name="Silverstein K.A.T."/>
            <person name="Koren S."/>
            <person name="Bechman K.B."/>
            <person name="Herman A."/>
            <person name="Abrahante J.E."/>
            <person name="Garbe J."/>
        </authorList>
    </citation>
    <scope>NUCLEOTIDE SEQUENCE</scope>
    <source>
        <strain evidence="1">Duluth1</strain>
        <tissue evidence="1">Whole animal</tissue>
    </source>
</reference>
<proteinExistence type="predicted"/>
<accession>A0A9D4F944</accession>